<evidence type="ECO:0000256" key="2">
    <source>
        <dbReference type="ARBA" id="ARBA00023004"/>
    </source>
</evidence>
<dbReference type="GO" id="GO:0004497">
    <property type="term" value="F:monooxygenase activity"/>
    <property type="evidence" value="ECO:0007669"/>
    <property type="project" value="UniProtKB-KW"/>
</dbReference>
<dbReference type="Pfam" id="PF00067">
    <property type="entry name" value="p450"/>
    <property type="match status" value="1"/>
</dbReference>
<keyword evidence="5" id="KW-0812">Transmembrane</keyword>
<dbReference type="PRINTS" id="PR00385">
    <property type="entry name" value="P450"/>
</dbReference>
<dbReference type="STRING" id="94130.A0A2Z6REW5"/>
<dbReference type="GO" id="GO:0020037">
    <property type="term" value="F:heme binding"/>
    <property type="evidence" value="ECO:0007669"/>
    <property type="project" value="InterPro"/>
</dbReference>
<dbReference type="GO" id="GO:0005506">
    <property type="term" value="F:iron ion binding"/>
    <property type="evidence" value="ECO:0007669"/>
    <property type="project" value="InterPro"/>
</dbReference>
<keyword evidence="2 3" id="KW-0408">Iron</keyword>
<evidence type="ECO:0000256" key="4">
    <source>
        <dbReference type="RuleBase" id="RU000461"/>
    </source>
</evidence>
<dbReference type="InterPro" id="IPR036396">
    <property type="entry name" value="Cyt_P450_sf"/>
</dbReference>
<dbReference type="EMBL" id="BEXD01001979">
    <property type="protein sequence ID" value="GBB96544.1"/>
    <property type="molecule type" value="Genomic_DNA"/>
</dbReference>
<reference evidence="7" key="2">
    <citation type="submission" date="2019-10" db="EMBL/GenBank/DDBJ databases">
        <title>Conservation and host-specific expression of non-tandemly repeated heterogenous ribosome RNA gene in arbuscular mycorrhizal fungi.</title>
        <authorList>
            <person name="Maeda T."/>
            <person name="Kobayashi Y."/>
            <person name="Nakagawa T."/>
            <person name="Ezawa T."/>
            <person name="Yamaguchi K."/>
            <person name="Bino T."/>
            <person name="Nishimoto Y."/>
            <person name="Shigenobu S."/>
            <person name="Kawaguchi M."/>
        </authorList>
    </citation>
    <scope>NUCLEOTIDE SEQUENCE</scope>
    <source>
        <strain evidence="7">HR1</strain>
    </source>
</reference>
<feature type="transmembrane region" description="Helical" evidence="5">
    <location>
        <begin position="14"/>
        <end position="31"/>
    </location>
</feature>
<proteinExistence type="inferred from homology"/>
<sequence length="542" mass="63865">MITTIISPFEISDIFNLFITFTILYVARYYYHYFTRPNRLPGPFPLPILGNAHQQIGYGFNDWLISLHKKYGDMYEVTLAGQRLIVLCKPDLIENMNMPSTKTKYFLRPHNTEGFAEYGFDGAGIIFNNNYESWRYNRQFFTQALMSPSFNHQAIEWTNELCNEMESCWDNLGEDHELDLIKWMRRFTNEMIFKIATGTKNDAISSYYKTLINDNKNSLSNEKLKESDNFVESIETYVEGIIYFFIFNKFVRQNFPFIREKVKKLLKNRDYLVDKLYTVVKERRTEIENTPLDQPLRHDMLTIFITANTPRDINIVKNTDDDLSKPMTDKEIFRNILDAMIAGTDTTANLICFVVYYLEHYPEVKQRMKQEFETVLGNDLTKPITYNDLDKLEYCDAVIKEAYRHTPIVFSLGRLNDDNVMVGEHNWPKGTAFQILFSAIMKDKNYWTESEKFDPDRFYKVEENDKYLLEKGKATSIFHMFGGGIRICPGRKLAIIEIKCLLISIYRKYDIELVDKNSPLKCNSHFINLCKELIVKIKPRKF</sequence>
<dbReference type="PROSITE" id="PS00086">
    <property type="entry name" value="CYTOCHROME_P450"/>
    <property type="match status" value="1"/>
</dbReference>
<dbReference type="EMBL" id="BLAL01000059">
    <property type="protein sequence ID" value="GES82205.1"/>
    <property type="molecule type" value="Genomic_DNA"/>
</dbReference>
<feature type="binding site" description="axial binding residue" evidence="3">
    <location>
        <position position="488"/>
    </location>
    <ligand>
        <name>heme</name>
        <dbReference type="ChEBI" id="CHEBI:30413"/>
    </ligand>
    <ligandPart>
        <name>Fe</name>
        <dbReference type="ChEBI" id="CHEBI:18248"/>
    </ligandPart>
</feature>
<keyword evidence="8" id="KW-1185">Reference proteome</keyword>
<dbReference type="Proteomes" id="UP000247702">
    <property type="component" value="Unassembled WGS sequence"/>
</dbReference>
<keyword evidence="3 4" id="KW-0349">Heme</keyword>
<comment type="cofactor">
    <cofactor evidence="3">
        <name>heme</name>
        <dbReference type="ChEBI" id="CHEBI:30413"/>
    </cofactor>
</comment>
<keyword evidence="1 3" id="KW-0479">Metal-binding</keyword>
<dbReference type="Proteomes" id="UP000615446">
    <property type="component" value="Unassembled WGS sequence"/>
</dbReference>
<dbReference type="PRINTS" id="PR00463">
    <property type="entry name" value="EP450I"/>
</dbReference>
<reference evidence="6 8" key="1">
    <citation type="submission" date="2017-11" db="EMBL/GenBank/DDBJ databases">
        <title>The genome of Rhizophagus clarus HR1 reveals common genetic basis of auxotrophy among arbuscular mycorrhizal fungi.</title>
        <authorList>
            <person name="Kobayashi Y."/>
        </authorList>
    </citation>
    <scope>NUCLEOTIDE SEQUENCE [LARGE SCALE GENOMIC DNA]</scope>
    <source>
        <strain evidence="6 8">HR1</strain>
    </source>
</reference>
<protein>
    <submittedName>
        <fullName evidence="7">Cytochrome P450</fullName>
    </submittedName>
</protein>
<evidence type="ECO:0000256" key="5">
    <source>
        <dbReference type="SAM" id="Phobius"/>
    </source>
</evidence>
<keyword evidence="5" id="KW-1133">Transmembrane helix</keyword>
<comment type="caution">
    <text evidence="6">The sequence shown here is derived from an EMBL/GenBank/DDBJ whole genome shotgun (WGS) entry which is preliminary data.</text>
</comment>
<evidence type="ECO:0000313" key="8">
    <source>
        <dbReference type="Proteomes" id="UP000247702"/>
    </source>
</evidence>
<organism evidence="6 8">
    <name type="scientific">Rhizophagus clarus</name>
    <dbReference type="NCBI Taxonomy" id="94130"/>
    <lineage>
        <taxon>Eukaryota</taxon>
        <taxon>Fungi</taxon>
        <taxon>Fungi incertae sedis</taxon>
        <taxon>Mucoromycota</taxon>
        <taxon>Glomeromycotina</taxon>
        <taxon>Glomeromycetes</taxon>
        <taxon>Glomerales</taxon>
        <taxon>Glomeraceae</taxon>
        <taxon>Rhizophagus</taxon>
    </lineage>
</organism>
<evidence type="ECO:0000256" key="3">
    <source>
        <dbReference type="PIRSR" id="PIRSR602401-1"/>
    </source>
</evidence>
<evidence type="ECO:0000256" key="1">
    <source>
        <dbReference type="ARBA" id="ARBA00022723"/>
    </source>
</evidence>
<dbReference type="OrthoDB" id="1470350at2759"/>
<dbReference type="InterPro" id="IPR001128">
    <property type="entry name" value="Cyt_P450"/>
</dbReference>
<dbReference type="Gene3D" id="1.10.630.10">
    <property type="entry name" value="Cytochrome P450"/>
    <property type="match status" value="1"/>
</dbReference>
<evidence type="ECO:0000313" key="6">
    <source>
        <dbReference type="EMBL" id="GBB96544.1"/>
    </source>
</evidence>
<keyword evidence="4" id="KW-0560">Oxidoreductase</keyword>
<accession>A0A2Z6REW5</accession>
<keyword evidence="4" id="KW-0503">Monooxygenase</keyword>
<dbReference type="AlphaFoldDB" id="A0A2Z6REW5"/>
<dbReference type="InterPro" id="IPR017972">
    <property type="entry name" value="Cyt_P450_CS"/>
</dbReference>
<evidence type="ECO:0000313" key="7">
    <source>
        <dbReference type="EMBL" id="GES82205.1"/>
    </source>
</evidence>
<dbReference type="CDD" id="cd00302">
    <property type="entry name" value="cytochrome_P450"/>
    <property type="match status" value="1"/>
</dbReference>
<dbReference type="InterPro" id="IPR002401">
    <property type="entry name" value="Cyt_P450_E_grp-I"/>
</dbReference>
<gene>
    <name evidence="7" type="ORF">RCL2_000942400</name>
    <name evidence="6" type="ORF">RclHR1_02780007</name>
</gene>
<dbReference type="SUPFAM" id="SSF48264">
    <property type="entry name" value="Cytochrome P450"/>
    <property type="match status" value="1"/>
</dbReference>
<dbReference type="GO" id="GO:0016705">
    <property type="term" value="F:oxidoreductase activity, acting on paired donors, with incorporation or reduction of molecular oxygen"/>
    <property type="evidence" value="ECO:0007669"/>
    <property type="project" value="InterPro"/>
</dbReference>
<dbReference type="PANTHER" id="PTHR24301">
    <property type="entry name" value="THROMBOXANE-A SYNTHASE"/>
    <property type="match status" value="1"/>
</dbReference>
<comment type="similarity">
    <text evidence="4">Belongs to the cytochrome P450 family.</text>
</comment>
<keyword evidence="5" id="KW-0472">Membrane</keyword>
<name>A0A2Z6REW5_9GLOM</name>
<dbReference type="PANTHER" id="PTHR24301:SF2">
    <property type="entry name" value="THROMBOXANE-A SYNTHASE"/>
    <property type="match status" value="1"/>
</dbReference>